<evidence type="ECO:0000256" key="5">
    <source>
        <dbReference type="ARBA" id="ARBA00023136"/>
    </source>
</evidence>
<evidence type="ECO:0000256" key="2">
    <source>
        <dbReference type="ARBA" id="ARBA00022475"/>
    </source>
</evidence>
<evidence type="ECO:0000313" key="8">
    <source>
        <dbReference type="Proteomes" id="UP001447516"/>
    </source>
</evidence>
<feature type="transmembrane region" description="Helical" evidence="6">
    <location>
        <begin position="61"/>
        <end position="83"/>
    </location>
</feature>
<evidence type="ECO:0000313" key="7">
    <source>
        <dbReference type="EMBL" id="MEN3535453.1"/>
    </source>
</evidence>
<feature type="transmembrane region" description="Helical" evidence="6">
    <location>
        <begin position="12"/>
        <end position="41"/>
    </location>
</feature>
<dbReference type="Proteomes" id="UP001447516">
    <property type="component" value="Unassembled WGS sequence"/>
</dbReference>
<evidence type="ECO:0000256" key="3">
    <source>
        <dbReference type="ARBA" id="ARBA00022692"/>
    </source>
</evidence>
<keyword evidence="5 6" id="KW-0472">Membrane</keyword>
<comment type="caution">
    <text evidence="7">The sequence shown here is derived from an EMBL/GenBank/DDBJ whole genome shotgun (WGS) entry which is preliminary data.</text>
</comment>
<keyword evidence="4 6" id="KW-1133">Transmembrane helix</keyword>
<evidence type="ECO:0000256" key="1">
    <source>
        <dbReference type="ARBA" id="ARBA00004651"/>
    </source>
</evidence>
<dbReference type="CDD" id="cd06580">
    <property type="entry name" value="TM_PBP1_transp_TpRbsC_like"/>
    <property type="match status" value="1"/>
</dbReference>
<sequence length="376" mass="39501">MNGFLDRMLGRVRLGGWLAVAAPIIAVVFAVLITSVVLLIAGKAPVEAFTTLADYGTQPRSMAMILNTGVMYYISALAVAVGFRMNLFNIGVDGQYRLAAVVAAAVGGAAVVPGVLNIVLVVVSAVVVGALWAAIAGLLRVYRGVSEVISTIMLNAIATGLGSWLVSEHFGVLTGNDLGTRPIPDDAHMPGIPLIAGTPVLVNGFIVVAVLLGVAYWVVLNRTRFGFELRATGKSESAAVASGVSVKRMIVVTMVMSGAVAGLIGMPELLGASYKYSNNFPTDLGFTGIAIALLGRNNPVGMAIGALLWSFLYNSSNQLQLLDIPKEIVQIMQGVVVLSVIIAYELVHRYRMVAEQRRVGRQLATPQEAPKAEAAA</sequence>
<dbReference type="PANTHER" id="PTHR47089:SF1">
    <property type="entry name" value="GUANOSINE ABC TRANSPORTER PERMEASE PROTEIN NUPP"/>
    <property type="match status" value="1"/>
</dbReference>
<reference evidence="7 8" key="1">
    <citation type="submission" date="2024-05" db="EMBL/GenBank/DDBJ databases">
        <title>Microbispora sp.ZYX-F-249.</title>
        <authorList>
            <person name="Xie H."/>
        </authorList>
    </citation>
    <scope>NUCLEOTIDE SEQUENCE [LARGE SCALE GENOMIC DNA]</scope>
    <source>
        <strain evidence="7 8">ZYX-F-249</strain>
    </source>
</reference>
<feature type="transmembrane region" description="Helical" evidence="6">
    <location>
        <begin position="328"/>
        <end position="347"/>
    </location>
</feature>
<dbReference type="RefSeq" id="WP_346225504.1">
    <property type="nucleotide sequence ID" value="NZ_JBDJAW010000006.1"/>
</dbReference>
<dbReference type="EMBL" id="JBDJAW010000006">
    <property type="protein sequence ID" value="MEN3535453.1"/>
    <property type="molecule type" value="Genomic_DNA"/>
</dbReference>
<dbReference type="InterPro" id="IPR001851">
    <property type="entry name" value="ABC_transp_permease"/>
</dbReference>
<name>A0ABV0AJE8_9ACTN</name>
<dbReference type="Pfam" id="PF02653">
    <property type="entry name" value="BPD_transp_2"/>
    <property type="match status" value="1"/>
</dbReference>
<comment type="subcellular location">
    <subcellularLocation>
        <location evidence="1">Cell membrane</location>
        <topology evidence="1">Multi-pass membrane protein</topology>
    </subcellularLocation>
</comment>
<keyword evidence="2" id="KW-1003">Cell membrane</keyword>
<evidence type="ECO:0000256" key="4">
    <source>
        <dbReference type="ARBA" id="ARBA00022989"/>
    </source>
</evidence>
<feature type="transmembrane region" description="Helical" evidence="6">
    <location>
        <begin position="95"/>
        <end position="112"/>
    </location>
</feature>
<proteinExistence type="predicted"/>
<feature type="transmembrane region" description="Helical" evidence="6">
    <location>
        <begin position="148"/>
        <end position="166"/>
    </location>
</feature>
<feature type="transmembrane region" description="Helical" evidence="6">
    <location>
        <begin position="249"/>
        <end position="270"/>
    </location>
</feature>
<dbReference type="PANTHER" id="PTHR47089">
    <property type="entry name" value="ABC TRANSPORTER, PERMEASE PROTEIN"/>
    <property type="match status" value="1"/>
</dbReference>
<keyword evidence="8" id="KW-1185">Reference proteome</keyword>
<accession>A0ABV0AJE8</accession>
<evidence type="ECO:0000256" key="6">
    <source>
        <dbReference type="SAM" id="Phobius"/>
    </source>
</evidence>
<keyword evidence="3 6" id="KW-0812">Transmembrane</keyword>
<organism evidence="7 8">
    <name type="scientific">Microbispora maris</name>
    <dbReference type="NCBI Taxonomy" id="3144104"/>
    <lineage>
        <taxon>Bacteria</taxon>
        <taxon>Bacillati</taxon>
        <taxon>Actinomycetota</taxon>
        <taxon>Actinomycetes</taxon>
        <taxon>Streptosporangiales</taxon>
        <taxon>Streptosporangiaceae</taxon>
        <taxon>Microbispora</taxon>
    </lineage>
</organism>
<gene>
    <name evidence="7" type="ORF">AAH991_10115</name>
</gene>
<feature type="transmembrane region" description="Helical" evidence="6">
    <location>
        <begin position="200"/>
        <end position="220"/>
    </location>
</feature>
<protein>
    <submittedName>
        <fullName evidence="7">ABC transporter permease</fullName>
    </submittedName>
</protein>